<keyword evidence="2" id="KW-1185">Reference proteome</keyword>
<protein>
    <submittedName>
        <fullName evidence="1">Uncharacterized protein</fullName>
    </submittedName>
</protein>
<evidence type="ECO:0000313" key="2">
    <source>
        <dbReference type="Proteomes" id="UP001143856"/>
    </source>
</evidence>
<dbReference type="EMBL" id="JAPDGR010001096">
    <property type="protein sequence ID" value="KAJ2985487.1"/>
    <property type="molecule type" value="Genomic_DNA"/>
</dbReference>
<accession>A0ACC1P209</accession>
<name>A0ACC1P209_9PEZI</name>
<gene>
    <name evidence="1" type="ORF">NUW58_g5506</name>
</gene>
<sequence length="854" mass="97518">MRSRRFAFTIRTSSHSVQSDSGDITKAENLPWNLIGDAKDNLFKELERLYWIGVQQDLESVLCTLREWRAPQYQNISLEDESDNFVHGYDTFIDQVSEASRAFADEVAKWKEQEDKLPRGTYIEALARSAQAMETDRKSSQIKTAIRQAIEDQPEEEIDRHRTRMLLQAVGFLDIEKLVEHRPPLDDLSFWKRPAIPQLKLDSVTKSGVPMLTPMRCAFCSNVIRGSMYRQTATRKDQRQESAEVICEDCYREKYLGKSIGAAGLVKTYKHCILREAISPQISRQVCYCEDVPHRDPEGKPLTLFPVDKDAKHLKAAGPGRVECGLLKLPEVVAEAKYGGMQTLTSNKKQKKNKALAEEKKEHEERQASESEKRQKQEPQQLQLKPKIVKQLSQHGPNRTAETGTAVAVSEAEAAEDVPFFLKRYTEKYPFGNVHMALRVGPLVLENGVAHTQRGALVSLRSRLAFQSTNFGNATRSLALSEEKTRLLWWQLRPSGPPKRFKSVMKQVIGSPFTGLEANDVSLENRIIDSLISASQIGFDDPGLSPRDRQTWMDKLLMPIMGDLKDLIRSQVSVYLRSITLRLLDSQTKLRWSPTSNNCQNFCDSILDLTTFGSLIASPHEETQSPLYLMSFVCRPAGYDKPKIKSKFDVPRGLTEEYLLRFRYGRHDDADIIDTLQEYWHDWGAFGQHLYRYQDLFPWDCTEAFGRYPMTCGECNLAKHVWAFPFDSWSIIALHLTRDRSNYPPSDAGKASIMSNSDWMKNRLLVLTAQGKLATAAVQMAKNSVFQECTTWLHKQRQPALDRLKLGGIHRAQPFSHYYDQGEYHHYFTASWAHLKLEDQIAERGICATAIRGR</sequence>
<proteinExistence type="predicted"/>
<comment type="caution">
    <text evidence="1">The sequence shown here is derived from an EMBL/GenBank/DDBJ whole genome shotgun (WGS) entry which is preliminary data.</text>
</comment>
<organism evidence="1 2">
    <name type="scientific">Xylaria curta</name>
    <dbReference type="NCBI Taxonomy" id="42375"/>
    <lineage>
        <taxon>Eukaryota</taxon>
        <taxon>Fungi</taxon>
        <taxon>Dikarya</taxon>
        <taxon>Ascomycota</taxon>
        <taxon>Pezizomycotina</taxon>
        <taxon>Sordariomycetes</taxon>
        <taxon>Xylariomycetidae</taxon>
        <taxon>Xylariales</taxon>
        <taxon>Xylariaceae</taxon>
        <taxon>Xylaria</taxon>
    </lineage>
</organism>
<evidence type="ECO:0000313" key="1">
    <source>
        <dbReference type="EMBL" id="KAJ2985487.1"/>
    </source>
</evidence>
<reference evidence="1" key="1">
    <citation type="submission" date="2022-10" db="EMBL/GenBank/DDBJ databases">
        <title>Genome Sequence of Xylaria curta.</title>
        <authorList>
            <person name="Buettner E."/>
        </authorList>
    </citation>
    <scope>NUCLEOTIDE SEQUENCE</scope>
    <source>
        <strain evidence="1">Babe10</strain>
    </source>
</reference>
<dbReference type="Proteomes" id="UP001143856">
    <property type="component" value="Unassembled WGS sequence"/>
</dbReference>